<feature type="region of interest" description="Disordered" evidence="2">
    <location>
        <begin position="1"/>
        <end position="20"/>
    </location>
</feature>
<sequence>MHSVRVAGVGSTQFGKQPERASRDLFAEAGAGALADAGVPHADVEFVAYGNFAGEAVEGQGHAGPLAADALGVDAPATRYEAACASSGVAFREGVRAVRAGDADVVVAGGAERLSHLDTAHTTEALASAADELWEGRAGATFPGVYALMADAYFGEYGGTREDLAHVAVKNHANAMGNPHAQFQREVTVADVLDAPPVADPLGLLDACPITDGASAVVLASEAYVAEHDVDAPVAVTGSGQGGDRLALADRAHLARTPAASAAADAAYADAGVTPADVDVAEVHDCFTIAEVLALEALGFYGHGDAIGAARAGETTRDGRLPVNLSGGLKAKGHPVGATGTSQIAELTALLRGDHHNADAVPDAEVALAHNAGGTVASAVVHVLEVAE</sequence>
<feature type="domain" description="Thiolase N-terminal" evidence="3">
    <location>
        <begin position="9"/>
        <end position="222"/>
    </location>
</feature>
<dbReference type="CDD" id="cd00829">
    <property type="entry name" value="SCP-x_thiolase"/>
    <property type="match status" value="1"/>
</dbReference>
<comment type="caution">
    <text evidence="5">The sequence shown here is derived from an EMBL/GenBank/DDBJ whole genome shotgun (WGS) entry which is preliminary data.</text>
</comment>
<dbReference type="InterPro" id="IPR055140">
    <property type="entry name" value="Thiolase_C_2"/>
</dbReference>
<dbReference type="Gene3D" id="3.40.47.10">
    <property type="match status" value="1"/>
</dbReference>
<dbReference type="InterPro" id="IPR020616">
    <property type="entry name" value="Thiolase_N"/>
</dbReference>
<dbReference type="PANTHER" id="PTHR42870:SF6">
    <property type="entry name" value="ACETYL-COA C-ACYLTRANSFERASE"/>
    <property type="match status" value="1"/>
</dbReference>
<keyword evidence="6" id="KW-1185">Reference proteome</keyword>
<gene>
    <name evidence="5" type="ORF">GCM10009037_13450</name>
</gene>
<dbReference type="InterPro" id="IPR016039">
    <property type="entry name" value="Thiolase-like"/>
</dbReference>
<evidence type="ECO:0000313" key="5">
    <source>
        <dbReference type="EMBL" id="GGL30995.1"/>
    </source>
</evidence>
<accession>A0A830EUD9</accession>
<evidence type="ECO:0000256" key="2">
    <source>
        <dbReference type="SAM" id="MobiDB-lite"/>
    </source>
</evidence>
<dbReference type="SUPFAM" id="SSF53901">
    <property type="entry name" value="Thiolase-like"/>
    <property type="match status" value="2"/>
</dbReference>
<reference evidence="5 6" key="1">
    <citation type="journal article" date="2019" name="Int. J. Syst. Evol. Microbiol.">
        <title>The Global Catalogue of Microorganisms (GCM) 10K type strain sequencing project: providing services to taxonomists for standard genome sequencing and annotation.</title>
        <authorList>
            <consortium name="The Broad Institute Genomics Platform"/>
            <consortium name="The Broad Institute Genome Sequencing Center for Infectious Disease"/>
            <person name="Wu L."/>
            <person name="Ma J."/>
        </authorList>
    </citation>
    <scope>NUCLEOTIDE SEQUENCE [LARGE SCALE GENOMIC DNA]</scope>
    <source>
        <strain evidence="5 6">JCM 19585</strain>
    </source>
</reference>
<dbReference type="Pfam" id="PF00108">
    <property type="entry name" value="Thiolase_N"/>
    <property type="match status" value="1"/>
</dbReference>
<protein>
    <submittedName>
        <fullName evidence="5">3-ketoacyl-CoA thiolase</fullName>
    </submittedName>
</protein>
<evidence type="ECO:0000256" key="1">
    <source>
        <dbReference type="ARBA" id="ARBA00023229"/>
    </source>
</evidence>
<feature type="domain" description="Thiolase C-terminal" evidence="4">
    <location>
        <begin position="241"/>
        <end position="385"/>
    </location>
</feature>
<dbReference type="Pfam" id="PF22691">
    <property type="entry name" value="Thiolase_C_1"/>
    <property type="match status" value="1"/>
</dbReference>
<dbReference type="InterPro" id="IPR002155">
    <property type="entry name" value="Thiolase"/>
</dbReference>
<dbReference type="GO" id="GO:0008299">
    <property type="term" value="P:isoprenoid biosynthetic process"/>
    <property type="evidence" value="ECO:0007669"/>
    <property type="project" value="UniProtKB-KW"/>
</dbReference>
<evidence type="ECO:0000259" key="4">
    <source>
        <dbReference type="Pfam" id="PF22691"/>
    </source>
</evidence>
<dbReference type="AlphaFoldDB" id="A0A830EUD9"/>
<dbReference type="GO" id="GO:0016747">
    <property type="term" value="F:acyltransferase activity, transferring groups other than amino-acyl groups"/>
    <property type="evidence" value="ECO:0007669"/>
    <property type="project" value="InterPro"/>
</dbReference>
<name>A0A830EUD9_9EURY</name>
<keyword evidence="1" id="KW-0414">Isoprene biosynthesis</keyword>
<evidence type="ECO:0000259" key="3">
    <source>
        <dbReference type="Pfam" id="PF00108"/>
    </source>
</evidence>
<dbReference type="OrthoDB" id="167534at2157"/>
<dbReference type="Proteomes" id="UP000628840">
    <property type="component" value="Unassembled WGS sequence"/>
</dbReference>
<evidence type="ECO:0000313" key="6">
    <source>
        <dbReference type="Proteomes" id="UP000628840"/>
    </source>
</evidence>
<organism evidence="5 6">
    <name type="scientific">Halarchaeum grantii</name>
    <dbReference type="NCBI Taxonomy" id="1193105"/>
    <lineage>
        <taxon>Archaea</taxon>
        <taxon>Methanobacteriati</taxon>
        <taxon>Methanobacteriota</taxon>
        <taxon>Stenosarchaea group</taxon>
        <taxon>Halobacteria</taxon>
        <taxon>Halobacteriales</taxon>
        <taxon>Halobacteriaceae</taxon>
    </lineage>
</organism>
<dbReference type="NCBIfam" id="NF004720">
    <property type="entry name" value="PRK06064.1"/>
    <property type="match status" value="1"/>
</dbReference>
<proteinExistence type="predicted"/>
<dbReference type="RefSeq" id="WP_188881104.1">
    <property type="nucleotide sequence ID" value="NZ_BMPF01000002.1"/>
</dbReference>
<dbReference type="PANTHER" id="PTHR42870">
    <property type="entry name" value="ACETYL-COA C-ACETYLTRANSFERASE"/>
    <property type="match status" value="1"/>
</dbReference>
<dbReference type="EMBL" id="BMPF01000002">
    <property type="protein sequence ID" value="GGL30995.1"/>
    <property type="molecule type" value="Genomic_DNA"/>
</dbReference>
<dbReference type="PIRSF" id="PIRSF000429">
    <property type="entry name" value="Ac-CoA_Ac_transf"/>
    <property type="match status" value="1"/>
</dbReference>